<feature type="compositionally biased region" description="Basic and acidic residues" evidence="1">
    <location>
        <begin position="195"/>
        <end position="205"/>
    </location>
</feature>
<dbReference type="KEGG" id="ssl:SS1G_11440"/>
<name>A0A1D9Q8F8_SCLS1</name>
<evidence type="ECO:0000313" key="2">
    <source>
        <dbReference type="EMBL" id="APA11224.1"/>
    </source>
</evidence>
<evidence type="ECO:0000313" key="3">
    <source>
        <dbReference type="Proteomes" id="UP000177798"/>
    </source>
</evidence>
<dbReference type="EMBL" id="CP017820">
    <property type="protein sequence ID" value="APA11224.1"/>
    <property type="molecule type" value="Genomic_DNA"/>
</dbReference>
<gene>
    <name evidence="2" type="ORF">sscle_07g059940</name>
</gene>
<evidence type="ECO:0000256" key="1">
    <source>
        <dbReference type="SAM" id="MobiDB-lite"/>
    </source>
</evidence>
<feature type="compositionally biased region" description="Basic and acidic residues" evidence="1">
    <location>
        <begin position="216"/>
        <end position="239"/>
    </location>
</feature>
<dbReference type="VEuPathDB" id="FungiDB:sscle_07g059940"/>
<reference evidence="3" key="1">
    <citation type="journal article" date="2017" name="Genome Biol. Evol.">
        <title>The complete genome sequence of the phytopathogenic fungus Sclerotinia sclerotiorum reveals insights into the genome architecture of broad host range pathogens.</title>
        <authorList>
            <person name="Derbyshire M."/>
            <person name="Denton-Giles M."/>
            <person name="Hegedus D."/>
            <person name="Seifbarghy S."/>
            <person name="Rollins J."/>
            <person name="van Kan J."/>
            <person name="Seidl M.F."/>
            <person name="Faino L."/>
            <person name="Mbengue M."/>
            <person name="Navaud O."/>
            <person name="Raffaele S."/>
            <person name="Hammond-Kosack K."/>
            <person name="Heard S."/>
            <person name="Oliver R."/>
        </authorList>
    </citation>
    <scope>NUCLEOTIDE SEQUENCE [LARGE SCALE GENOMIC DNA]</scope>
    <source>
        <strain evidence="3">ATCC 18683 / 1980 / Ss-1</strain>
    </source>
</reference>
<sequence>MSLYRLVRKYVICRKCFQDVEAHEKCFLDENTAFKLLLHQDKSWRIQRIRVKIIETSNALHGFRVQALPNQEISPDVPPCTITGEWEERNRGCALWLQSVEAQPKAPSELEAAEQLEAQEFSEEARQAVMNYRNEVAAAIPEPKRKPFQYSNNIQKLPEPSKTDVKLGAQKLSGEVLSGSNKSAEQNASSSKRTSHNDKFSKAKETPGSSYTKILSRGEKLDECSKDIPENRDVPKEEIKQGVGKTYAEVLMEAKKSAE</sequence>
<proteinExistence type="predicted"/>
<organism evidence="2 3">
    <name type="scientific">Sclerotinia sclerotiorum (strain ATCC 18683 / 1980 / Ss-1)</name>
    <name type="common">White mold</name>
    <name type="synonym">Whetzelinia sclerotiorum</name>
    <dbReference type="NCBI Taxonomy" id="665079"/>
    <lineage>
        <taxon>Eukaryota</taxon>
        <taxon>Fungi</taxon>
        <taxon>Dikarya</taxon>
        <taxon>Ascomycota</taxon>
        <taxon>Pezizomycotina</taxon>
        <taxon>Leotiomycetes</taxon>
        <taxon>Helotiales</taxon>
        <taxon>Sclerotiniaceae</taxon>
        <taxon>Sclerotinia</taxon>
    </lineage>
</organism>
<dbReference type="AlphaFoldDB" id="A0A1D9Q8F8"/>
<dbReference type="Proteomes" id="UP000177798">
    <property type="component" value="Chromosome 7"/>
</dbReference>
<protein>
    <submittedName>
        <fullName evidence="2">Uncharacterized protein</fullName>
    </submittedName>
</protein>
<accession>A0A1D9Q8F8</accession>
<dbReference type="RefSeq" id="XP_001587448.1">
    <property type="nucleotide sequence ID" value="XM_001587398.1"/>
</dbReference>
<feature type="compositionally biased region" description="Polar residues" evidence="1">
    <location>
        <begin position="178"/>
        <end position="192"/>
    </location>
</feature>
<dbReference type="OrthoDB" id="3545946at2759"/>
<feature type="region of interest" description="Disordered" evidence="1">
    <location>
        <begin position="143"/>
        <end position="239"/>
    </location>
</feature>